<accession>F0ZMA1</accession>
<evidence type="ECO:0000313" key="2">
    <source>
        <dbReference type="Proteomes" id="UP000001064"/>
    </source>
</evidence>
<protein>
    <submittedName>
        <fullName evidence="1">Uncharacterized protein</fullName>
    </submittedName>
</protein>
<evidence type="ECO:0000313" key="1">
    <source>
        <dbReference type="EMBL" id="EGC34922.1"/>
    </source>
</evidence>
<dbReference type="RefSeq" id="XP_003288555.1">
    <property type="nucleotide sequence ID" value="XM_003288507.1"/>
</dbReference>
<organism evidence="1 2">
    <name type="scientific">Dictyostelium purpureum</name>
    <name type="common">Slime mold</name>
    <dbReference type="NCBI Taxonomy" id="5786"/>
    <lineage>
        <taxon>Eukaryota</taxon>
        <taxon>Amoebozoa</taxon>
        <taxon>Evosea</taxon>
        <taxon>Eumycetozoa</taxon>
        <taxon>Dictyostelia</taxon>
        <taxon>Dictyosteliales</taxon>
        <taxon>Dictyosteliaceae</taxon>
        <taxon>Dictyostelium</taxon>
    </lineage>
</organism>
<dbReference type="AlphaFoldDB" id="F0ZMA1"/>
<dbReference type="GeneID" id="10501972"/>
<dbReference type="InParanoid" id="F0ZMA1"/>
<dbReference type="Proteomes" id="UP000001064">
    <property type="component" value="Unassembled WGS sequence"/>
</dbReference>
<keyword evidence="2" id="KW-1185">Reference proteome</keyword>
<dbReference type="EMBL" id="GL871078">
    <property type="protein sequence ID" value="EGC34922.1"/>
    <property type="molecule type" value="Genomic_DNA"/>
</dbReference>
<sequence length="71" mass="8466">MDTGRRDMFAMAHESDINSTTTHGDFLVVNTRSYNRKQGTHHYYQEWKKLFESHHHAFINDSKPIPNEEIF</sequence>
<reference evidence="2" key="1">
    <citation type="journal article" date="2011" name="Genome Biol.">
        <title>Comparative genomics of the social amoebae Dictyostelium discoideum and Dictyostelium purpureum.</title>
        <authorList>
            <consortium name="US DOE Joint Genome Institute (JGI-PGF)"/>
            <person name="Sucgang R."/>
            <person name="Kuo A."/>
            <person name="Tian X."/>
            <person name="Salerno W."/>
            <person name="Parikh A."/>
            <person name="Feasley C.L."/>
            <person name="Dalin E."/>
            <person name="Tu H."/>
            <person name="Huang E."/>
            <person name="Barry K."/>
            <person name="Lindquist E."/>
            <person name="Shapiro H."/>
            <person name="Bruce D."/>
            <person name="Schmutz J."/>
            <person name="Salamov A."/>
            <person name="Fey P."/>
            <person name="Gaudet P."/>
            <person name="Anjard C."/>
            <person name="Babu M.M."/>
            <person name="Basu S."/>
            <person name="Bushmanova Y."/>
            <person name="van der Wel H."/>
            <person name="Katoh-Kurasawa M."/>
            <person name="Dinh C."/>
            <person name="Coutinho P.M."/>
            <person name="Saito T."/>
            <person name="Elias M."/>
            <person name="Schaap P."/>
            <person name="Kay R.R."/>
            <person name="Henrissat B."/>
            <person name="Eichinger L."/>
            <person name="Rivero F."/>
            <person name="Putnam N.H."/>
            <person name="West C.M."/>
            <person name="Loomis W.F."/>
            <person name="Chisholm R.L."/>
            <person name="Shaulsky G."/>
            <person name="Strassmann J.E."/>
            <person name="Queller D.C."/>
            <person name="Kuspa A."/>
            <person name="Grigoriev I.V."/>
        </authorList>
    </citation>
    <scope>NUCLEOTIDE SEQUENCE [LARGE SCALE GENOMIC DNA]</scope>
    <source>
        <strain evidence="2">QSDP1</strain>
    </source>
</reference>
<dbReference type="KEGG" id="dpp:DICPUDRAFT_152790"/>
<proteinExistence type="predicted"/>
<name>F0ZMA1_DICPU</name>
<gene>
    <name evidence="1" type="ORF">DICPUDRAFT_152790</name>
</gene>
<dbReference type="VEuPathDB" id="AmoebaDB:DICPUDRAFT_152790"/>